<evidence type="ECO:0000313" key="2">
    <source>
        <dbReference type="EMBL" id="AES61438.1"/>
    </source>
</evidence>
<name>G7I9E7_MEDTR</name>
<protein>
    <submittedName>
        <fullName evidence="2 3">Uncharacterized protein</fullName>
    </submittedName>
</protein>
<gene>
    <name evidence="2" type="ordered locus">MTR_1g083710</name>
</gene>
<dbReference type="Proteomes" id="UP000002051">
    <property type="component" value="Unassembled WGS sequence"/>
</dbReference>
<reference evidence="2 4" key="1">
    <citation type="journal article" date="2011" name="Nature">
        <title>The Medicago genome provides insight into the evolution of rhizobial symbioses.</title>
        <authorList>
            <person name="Young N.D."/>
            <person name="Debelle F."/>
            <person name="Oldroyd G.E."/>
            <person name="Geurts R."/>
            <person name="Cannon S.B."/>
            <person name="Udvardi M.K."/>
            <person name="Benedito V.A."/>
            <person name="Mayer K.F."/>
            <person name="Gouzy J."/>
            <person name="Schoof H."/>
            <person name="Van de Peer Y."/>
            <person name="Proost S."/>
            <person name="Cook D.R."/>
            <person name="Meyers B.C."/>
            <person name="Spannagl M."/>
            <person name="Cheung F."/>
            <person name="De Mita S."/>
            <person name="Krishnakumar V."/>
            <person name="Gundlach H."/>
            <person name="Zhou S."/>
            <person name="Mudge J."/>
            <person name="Bharti A.K."/>
            <person name="Murray J.D."/>
            <person name="Naoumkina M.A."/>
            <person name="Rosen B."/>
            <person name="Silverstein K.A."/>
            <person name="Tang H."/>
            <person name="Rombauts S."/>
            <person name="Zhao P.X."/>
            <person name="Zhou P."/>
            <person name="Barbe V."/>
            <person name="Bardou P."/>
            <person name="Bechner M."/>
            <person name="Bellec A."/>
            <person name="Berger A."/>
            <person name="Berges H."/>
            <person name="Bidwell S."/>
            <person name="Bisseling T."/>
            <person name="Choisne N."/>
            <person name="Couloux A."/>
            <person name="Denny R."/>
            <person name="Deshpande S."/>
            <person name="Dai X."/>
            <person name="Doyle J.J."/>
            <person name="Dudez A.M."/>
            <person name="Farmer A.D."/>
            <person name="Fouteau S."/>
            <person name="Franken C."/>
            <person name="Gibelin C."/>
            <person name="Gish J."/>
            <person name="Goldstein S."/>
            <person name="Gonzalez A.J."/>
            <person name="Green P.J."/>
            <person name="Hallab A."/>
            <person name="Hartog M."/>
            <person name="Hua A."/>
            <person name="Humphray S.J."/>
            <person name="Jeong D.H."/>
            <person name="Jing Y."/>
            <person name="Jocker A."/>
            <person name="Kenton S.M."/>
            <person name="Kim D.J."/>
            <person name="Klee K."/>
            <person name="Lai H."/>
            <person name="Lang C."/>
            <person name="Lin S."/>
            <person name="Macmil S.L."/>
            <person name="Magdelenat G."/>
            <person name="Matthews L."/>
            <person name="McCorrison J."/>
            <person name="Monaghan E.L."/>
            <person name="Mun J.H."/>
            <person name="Najar F.Z."/>
            <person name="Nicholson C."/>
            <person name="Noirot C."/>
            <person name="O'Bleness M."/>
            <person name="Paule C.R."/>
            <person name="Poulain J."/>
            <person name="Prion F."/>
            <person name="Qin B."/>
            <person name="Qu C."/>
            <person name="Retzel E.F."/>
            <person name="Riddle C."/>
            <person name="Sallet E."/>
            <person name="Samain S."/>
            <person name="Samson N."/>
            <person name="Sanders I."/>
            <person name="Saurat O."/>
            <person name="Scarpelli C."/>
            <person name="Schiex T."/>
            <person name="Segurens B."/>
            <person name="Severin A.J."/>
            <person name="Sherrier D.J."/>
            <person name="Shi R."/>
            <person name="Sims S."/>
            <person name="Singer S.R."/>
            <person name="Sinharoy S."/>
            <person name="Sterck L."/>
            <person name="Viollet A."/>
            <person name="Wang B.B."/>
            <person name="Wang K."/>
            <person name="Wang M."/>
            <person name="Wang X."/>
            <person name="Warfsmann J."/>
            <person name="Weissenbach J."/>
            <person name="White D.D."/>
            <person name="White J.D."/>
            <person name="Wiley G.B."/>
            <person name="Wincker P."/>
            <person name="Xing Y."/>
            <person name="Yang L."/>
            <person name="Yao Z."/>
            <person name="Ying F."/>
            <person name="Zhai J."/>
            <person name="Zhou L."/>
            <person name="Zuber A."/>
            <person name="Denarie J."/>
            <person name="Dixon R.A."/>
            <person name="May G.D."/>
            <person name="Schwartz D.C."/>
            <person name="Rogers J."/>
            <person name="Quetier F."/>
            <person name="Town C.D."/>
            <person name="Roe B.A."/>
        </authorList>
    </citation>
    <scope>NUCLEOTIDE SEQUENCE [LARGE SCALE GENOMIC DNA]</scope>
    <source>
        <strain evidence="2">A17</strain>
        <strain evidence="3 4">cv. Jemalong A17</strain>
    </source>
</reference>
<accession>G7I9E7</accession>
<dbReference type="HOGENOM" id="CLU_3090200_0_0_1"/>
<dbReference type="EMBL" id="CM001217">
    <property type="protein sequence ID" value="AES61438.1"/>
    <property type="molecule type" value="Genomic_DNA"/>
</dbReference>
<dbReference type="EnsemblPlants" id="AES61438">
    <property type="protein sequence ID" value="AES61438"/>
    <property type="gene ID" value="MTR_1g083710"/>
</dbReference>
<evidence type="ECO:0000313" key="4">
    <source>
        <dbReference type="Proteomes" id="UP000002051"/>
    </source>
</evidence>
<dbReference type="AlphaFoldDB" id="G7I9E7"/>
<organism evidence="2 4">
    <name type="scientific">Medicago truncatula</name>
    <name type="common">Barrel medic</name>
    <name type="synonym">Medicago tribuloides</name>
    <dbReference type="NCBI Taxonomy" id="3880"/>
    <lineage>
        <taxon>Eukaryota</taxon>
        <taxon>Viridiplantae</taxon>
        <taxon>Streptophyta</taxon>
        <taxon>Embryophyta</taxon>
        <taxon>Tracheophyta</taxon>
        <taxon>Spermatophyta</taxon>
        <taxon>Magnoliopsida</taxon>
        <taxon>eudicotyledons</taxon>
        <taxon>Gunneridae</taxon>
        <taxon>Pentapetalae</taxon>
        <taxon>rosids</taxon>
        <taxon>fabids</taxon>
        <taxon>Fabales</taxon>
        <taxon>Fabaceae</taxon>
        <taxon>Papilionoideae</taxon>
        <taxon>50 kb inversion clade</taxon>
        <taxon>NPAAA clade</taxon>
        <taxon>Hologalegina</taxon>
        <taxon>IRL clade</taxon>
        <taxon>Trifolieae</taxon>
        <taxon>Medicago</taxon>
    </lineage>
</organism>
<feature type="region of interest" description="Disordered" evidence="1">
    <location>
        <begin position="1"/>
        <end position="24"/>
    </location>
</feature>
<keyword evidence="4" id="KW-1185">Reference proteome</keyword>
<reference evidence="3" key="3">
    <citation type="submission" date="2015-04" db="UniProtKB">
        <authorList>
            <consortium name="EnsemblPlants"/>
        </authorList>
    </citation>
    <scope>IDENTIFICATION</scope>
    <source>
        <strain evidence="3">cv. Jemalong A17</strain>
    </source>
</reference>
<evidence type="ECO:0000256" key="1">
    <source>
        <dbReference type="SAM" id="MobiDB-lite"/>
    </source>
</evidence>
<reference evidence="2 4" key="2">
    <citation type="journal article" date="2014" name="BMC Genomics">
        <title>An improved genome release (version Mt4.0) for the model legume Medicago truncatula.</title>
        <authorList>
            <person name="Tang H."/>
            <person name="Krishnakumar V."/>
            <person name="Bidwell S."/>
            <person name="Rosen B."/>
            <person name="Chan A."/>
            <person name="Zhou S."/>
            <person name="Gentzbittel L."/>
            <person name="Childs K.L."/>
            <person name="Yandell M."/>
            <person name="Gundlach H."/>
            <person name="Mayer K.F."/>
            <person name="Schwartz D.C."/>
            <person name="Town C.D."/>
        </authorList>
    </citation>
    <scope>GENOME REANNOTATION</scope>
    <source>
        <strain evidence="3 4">cv. Jemalong A17</strain>
    </source>
</reference>
<sequence>MCDEGMVVHDTSASIQGLGGPMTRSRTKKVKEALTQLVAKVLVQTYTRKHGG</sequence>
<evidence type="ECO:0000313" key="3">
    <source>
        <dbReference type="EnsemblPlants" id="AES61438"/>
    </source>
</evidence>
<dbReference type="PaxDb" id="3880-AES61438"/>
<proteinExistence type="predicted"/>